<feature type="region of interest" description="Disordered" evidence="1">
    <location>
        <begin position="74"/>
        <end position="135"/>
    </location>
</feature>
<evidence type="ECO:0000256" key="1">
    <source>
        <dbReference type="SAM" id="MobiDB-lite"/>
    </source>
</evidence>
<keyword evidence="3" id="KW-1185">Reference proteome</keyword>
<organism evidence="2 3">
    <name type="scientific">Rangifer tarandus platyrhynchus</name>
    <name type="common">Svalbard reindeer</name>
    <dbReference type="NCBI Taxonomy" id="3082113"/>
    <lineage>
        <taxon>Eukaryota</taxon>
        <taxon>Metazoa</taxon>
        <taxon>Chordata</taxon>
        <taxon>Craniata</taxon>
        <taxon>Vertebrata</taxon>
        <taxon>Euteleostomi</taxon>
        <taxon>Mammalia</taxon>
        <taxon>Eutheria</taxon>
        <taxon>Laurasiatheria</taxon>
        <taxon>Artiodactyla</taxon>
        <taxon>Ruminantia</taxon>
        <taxon>Pecora</taxon>
        <taxon>Cervidae</taxon>
        <taxon>Odocoileinae</taxon>
        <taxon>Rangifer</taxon>
    </lineage>
</organism>
<evidence type="ECO:0000313" key="3">
    <source>
        <dbReference type="Proteomes" id="UP001176941"/>
    </source>
</evidence>
<protein>
    <submittedName>
        <fullName evidence="2">Uncharacterized protein</fullName>
    </submittedName>
</protein>
<reference evidence="2" key="1">
    <citation type="submission" date="2023-04" db="EMBL/GenBank/DDBJ databases">
        <authorList>
            <consortium name="ELIXIR-Norway"/>
        </authorList>
    </citation>
    <scope>NUCLEOTIDE SEQUENCE [LARGE SCALE GENOMIC DNA]</scope>
</reference>
<dbReference type="Proteomes" id="UP001176941">
    <property type="component" value="Chromosome 8"/>
</dbReference>
<evidence type="ECO:0000313" key="2">
    <source>
        <dbReference type="EMBL" id="CAI9178427.1"/>
    </source>
</evidence>
<accession>A0ABN8ZWS7</accession>
<feature type="region of interest" description="Disordered" evidence="1">
    <location>
        <begin position="1"/>
        <end position="57"/>
    </location>
</feature>
<feature type="region of interest" description="Disordered" evidence="1">
    <location>
        <begin position="177"/>
        <end position="221"/>
    </location>
</feature>
<sequence length="262" mass="27782">MRDAALLPQSSDGETLVEGPAGSDVGQGHQPGTSGTAVAPSLPPLPPKGAGGTGTAASRGLRAQANALQYEKARGTCAPPGPAHDVSGQKMAKGNRAGPRLARRSETHQGAALGISRQDGRVTDGGQPCRPMCQRHSSGTDRWWRWCGRERQRVARKPFQMIRNCFRVTPWDLTAGSLQHRSGPLGPRTDTSLPEPMGPPCWGLHPPPPTPRAPTTGQGERSPAAYWRLHSPHAQPAVPSFTPRGLRALLCPGTPPATETRE</sequence>
<proteinExistence type="predicted"/>
<name>A0ABN8ZWS7_RANTA</name>
<dbReference type="EMBL" id="OX459944">
    <property type="protein sequence ID" value="CAI9178427.1"/>
    <property type="molecule type" value="Genomic_DNA"/>
</dbReference>
<gene>
    <name evidence="2" type="ORF">MRATA1EN1_LOCUS27389</name>
</gene>